<keyword evidence="1" id="KW-0479">Metal-binding</keyword>
<keyword evidence="2" id="KW-0460">Magnesium</keyword>
<protein>
    <submittedName>
        <fullName evidence="5">Valencene synthase</fullName>
    </submittedName>
</protein>
<evidence type="ECO:0000256" key="3">
    <source>
        <dbReference type="ARBA" id="ARBA00023239"/>
    </source>
</evidence>
<dbReference type="InterPro" id="IPR050148">
    <property type="entry name" value="Terpene_synthase-like"/>
</dbReference>
<evidence type="ECO:0000256" key="1">
    <source>
        <dbReference type="ARBA" id="ARBA00022723"/>
    </source>
</evidence>
<reference evidence="5 6" key="1">
    <citation type="submission" date="2020-06" db="EMBL/GenBank/DDBJ databases">
        <title>Transcriptomic and genomic resources for Thalictrum thalictroides and T. hernandezii: Facilitating candidate gene discovery in an emerging model plant lineage.</title>
        <authorList>
            <person name="Arias T."/>
            <person name="Riano-Pachon D.M."/>
            <person name="Di Stilio V.S."/>
        </authorList>
    </citation>
    <scope>NUCLEOTIDE SEQUENCE [LARGE SCALE GENOMIC DNA]</scope>
    <source>
        <strain evidence="6">cv. WT478/WT964</strain>
        <tissue evidence="5">Leaves</tissue>
    </source>
</reference>
<dbReference type="GO" id="GO:0016114">
    <property type="term" value="P:terpenoid biosynthetic process"/>
    <property type="evidence" value="ECO:0007669"/>
    <property type="project" value="InterPro"/>
</dbReference>
<dbReference type="InterPro" id="IPR005630">
    <property type="entry name" value="Terpene_synthase_metal-bd"/>
</dbReference>
<dbReference type="Gene3D" id="1.10.600.10">
    <property type="entry name" value="Farnesyl Diphosphate Synthase"/>
    <property type="match status" value="1"/>
</dbReference>
<evidence type="ECO:0000313" key="5">
    <source>
        <dbReference type="EMBL" id="KAF5204532.1"/>
    </source>
</evidence>
<dbReference type="GO" id="GO:0010333">
    <property type="term" value="F:terpene synthase activity"/>
    <property type="evidence" value="ECO:0007669"/>
    <property type="project" value="InterPro"/>
</dbReference>
<organism evidence="5 6">
    <name type="scientific">Thalictrum thalictroides</name>
    <name type="common">Rue-anemone</name>
    <name type="synonym">Anemone thalictroides</name>
    <dbReference type="NCBI Taxonomy" id="46969"/>
    <lineage>
        <taxon>Eukaryota</taxon>
        <taxon>Viridiplantae</taxon>
        <taxon>Streptophyta</taxon>
        <taxon>Embryophyta</taxon>
        <taxon>Tracheophyta</taxon>
        <taxon>Spermatophyta</taxon>
        <taxon>Magnoliopsida</taxon>
        <taxon>Ranunculales</taxon>
        <taxon>Ranunculaceae</taxon>
        <taxon>Thalictroideae</taxon>
        <taxon>Thalictrum</taxon>
    </lineage>
</organism>
<dbReference type="OrthoDB" id="1877784at2759"/>
<dbReference type="PANTHER" id="PTHR31225">
    <property type="entry name" value="OS04G0344100 PROTEIN-RELATED"/>
    <property type="match status" value="1"/>
</dbReference>
<dbReference type="Proteomes" id="UP000554482">
    <property type="component" value="Unassembled WGS sequence"/>
</dbReference>
<keyword evidence="6" id="KW-1185">Reference proteome</keyword>
<evidence type="ECO:0000313" key="6">
    <source>
        <dbReference type="Proteomes" id="UP000554482"/>
    </source>
</evidence>
<dbReference type="AlphaFoldDB" id="A0A7J6X846"/>
<name>A0A7J6X846_THATH</name>
<dbReference type="PANTHER" id="PTHR31225:SF93">
    <property type="entry name" value="ALPHA-HUMULENE_(-)-(E)-BETA-CARYOPHYLLENE SYNTHASE"/>
    <property type="match status" value="1"/>
</dbReference>
<dbReference type="GO" id="GO:0000287">
    <property type="term" value="F:magnesium ion binding"/>
    <property type="evidence" value="ECO:0007669"/>
    <property type="project" value="InterPro"/>
</dbReference>
<keyword evidence="3" id="KW-0456">Lyase</keyword>
<feature type="non-terminal residue" evidence="5">
    <location>
        <position position="1"/>
    </location>
</feature>
<feature type="domain" description="Terpene synthase metal-binding" evidence="4">
    <location>
        <begin position="3"/>
        <end position="76"/>
    </location>
</feature>
<accession>A0A7J6X846</accession>
<proteinExistence type="predicted"/>
<dbReference type="InterPro" id="IPR008949">
    <property type="entry name" value="Isoprenoid_synthase_dom_sf"/>
</dbReference>
<sequence length="108" mass="12422">MHSGATKEVFDWIASRPKIIDYSDLFLRLVGDIGSLKPEQARGTNCSCVPCYMMEYGVSESKAIESIQKIISPIWKVMNEEGLRVHPVPMRVFKNLFNFNRTISLYYD</sequence>
<gene>
    <name evidence="5" type="ORF">FRX31_005881</name>
</gene>
<dbReference type="Pfam" id="PF03936">
    <property type="entry name" value="Terpene_synth_C"/>
    <property type="match status" value="1"/>
</dbReference>
<evidence type="ECO:0000256" key="2">
    <source>
        <dbReference type="ARBA" id="ARBA00022842"/>
    </source>
</evidence>
<dbReference type="SUPFAM" id="SSF48576">
    <property type="entry name" value="Terpenoid synthases"/>
    <property type="match status" value="1"/>
</dbReference>
<dbReference type="EMBL" id="JABWDY010005321">
    <property type="protein sequence ID" value="KAF5204532.1"/>
    <property type="molecule type" value="Genomic_DNA"/>
</dbReference>
<comment type="caution">
    <text evidence="5">The sequence shown here is derived from an EMBL/GenBank/DDBJ whole genome shotgun (WGS) entry which is preliminary data.</text>
</comment>
<evidence type="ECO:0000259" key="4">
    <source>
        <dbReference type="Pfam" id="PF03936"/>
    </source>
</evidence>